<proteinExistence type="predicted"/>
<dbReference type="InterPro" id="IPR023366">
    <property type="entry name" value="ATP_synth_asu-like_sf"/>
</dbReference>
<evidence type="ECO:0000313" key="12">
    <source>
        <dbReference type="EMBL" id="XDT73915.1"/>
    </source>
</evidence>
<keyword evidence="8" id="KW-0677">Repeat</keyword>
<evidence type="ECO:0000256" key="7">
    <source>
        <dbReference type="ARBA" id="ARBA00022679"/>
    </source>
</evidence>
<evidence type="ECO:0000256" key="8">
    <source>
        <dbReference type="ARBA" id="ARBA00022737"/>
    </source>
</evidence>
<feature type="repeat" description="Lumazine-binding" evidence="10">
    <location>
        <begin position="1"/>
        <end position="97"/>
    </location>
</feature>
<accession>A0AB39V0B7</accession>
<dbReference type="GO" id="GO:0009231">
    <property type="term" value="P:riboflavin biosynthetic process"/>
    <property type="evidence" value="ECO:0007669"/>
    <property type="project" value="UniProtKB-KW"/>
</dbReference>
<dbReference type="PANTHER" id="PTHR21098">
    <property type="entry name" value="RIBOFLAVIN SYNTHASE ALPHA CHAIN"/>
    <property type="match status" value="1"/>
</dbReference>
<comment type="function">
    <text evidence="2">Catalyzes the dismutation of two molecules of 6,7-dimethyl-8-ribityllumazine, resulting in the formation of riboflavin and 5-amino-6-(D-ribitylamino)uracil.</text>
</comment>
<dbReference type="Pfam" id="PF00677">
    <property type="entry name" value="Lum_binding"/>
    <property type="match status" value="2"/>
</dbReference>
<dbReference type="Gene3D" id="2.40.30.20">
    <property type="match status" value="2"/>
</dbReference>
<name>A0AB39V0B7_9GAMM</name>
<protein>
    <recommendedName>
        <fullName evidence="5 9">Riboflavin synthase</fullName>
        <ecNumber evidence="4 9">2.5.1.9</ecNumber>
    </recommendedName>
</protein>
<organism evidence="12">
    <name type="scientific">Thermohahella caldifontis</name>
    <dbReference type="NCBI Taxonomy" id="3142973"/>
    <lineage>
        <taxon>Bacteria</taxon>
        <taxon>Pseudomonadati</taxon>
        <taxon>Pseudomonadota</taxon>
        <taxon>Gammaproteobacteria</taxon>
        <taxon>Oceanospirillales</taxon>
        <taxon>Hahellaceae</taxon>
        <taxon>Thermohahella</taxon>
    </lineage>
</organism>
<evidence type="ECO:0000256" key="2">
    <source>
        <dbReference type="ARBA" id="ARBA00002803"/>
    </source>
</evidence>
<comment type="catalytic activity">
    <reaction evidence="1">
        <text>2 6,7-dimethyl-8-(1-D-ribityl)lumazine + H(+) = 5-amino-6-(D-ribitylamino)uracil + riboflavin</text>
        <dbReference type="Rhea" id="RHEA:20772"/>
        <dbReference type="ChEBI" id="CHEBI:15378"/>
        <dbReference type="ChEBI" id="CHEBI:15934"/>
        <dbReference type="ChEBI" id="CHEBI:57986"/>
        <dbReference type="ChEBI" id="CHEBI:58201"/>
        <dbReference type="EC" id="2.5.1.9"/>
    </reaction>
</comment>
<dbReference type="EMBL" id="CP154858">
    <property type="protein sequence ID" value="XDT73915.1"/>
    <property type="molecule type" value="Genomic_DNA"/>
</dbReference>
<dbReference type="PANTHER" id="PTHR21098:SF12">
    <property type="entry name" value="RIBOFLAVIN SYNTHASE"/>
    <property type="match status" value="1"/>
</dbReference>
<feature type="domain" description="Lumazine-binding" evidence="11">
    <location>
        <begin position="1"/>
        <end position="97"/>
    </location>
</feature>
<dbReference type="InterPro" id="IPR026017">
    <property type="entry name" value="Lumazine-bd_dom"/>
</dbReference>
<dbReference type="KEGG" id="tcd:AAIA72_08075"/>
<evidence type="ECO:0000256" key="10">
    <source>
        <dbReference type="PROSITE-ProRule" id="PRU00524"/>
    </source>
</evidence>
<sequence length="223" mass="23937">MFTGLIETTGTLLRAVPRSGDLVVSVRTPEGFMDDVALGDSIAVNGICLTATVLRPDGFDADVSNETRAHTLVDSWRPGRPVNLEKALTLSTRLGGHLVTGHVDGVGTVRRRERDSRALRLRVAAPAELHPYLAPRGSVCVDGVSLTLNSFDNGEFGLTIVPHTADRTTLCRLNTGDRVHIEVDIVARYLKHLMHYAHREDTASAPGVTLEALVAAGFGRPGS</sequence>
<evidence type="ECO:0000256" key="1">
    <source>
        <dbReference type="ARBA" id="ARBA00000968"/>
    </source>
</evidence>
<keyword evidence="6" id="KW-0686">Riboflavin biosynthesis</keyword>
<reference evidence="12" key="1">
    <citation type="submission" date="2024-05" db="EMBL/GenBank/DDBJ databases">
        <title>Genome sequencing of novel strain.</title>
        <authorList>
            <person name="Ganbat D."/>
            <person name="Ganbat S."/>
            <person name="Lee S.-J."/>
        </authorList>
    </citation>
    <scope>NUCLEOTIDE SEQUENCE</scope>
    <source>
        <strain evidence="12">SMD15-11</strain>
    </source>
</reference>
<dbReference type="SUPFAM" id="SSF63380">
    <property type="entry name" value="Riboflavin synthase domain-like"/>
    <property type="match status" value="2"/>
</dbReference>
<dbReference type="GO" id="GO:0004746">
    <property type="term" value="F:riboflavin synthase activity"/>
    <property type="evidence" value="ECO:0007669"/>
    <property type="project" value="UniProtKB-UniRule"/>
</dbReference>
<evidence type="ECO:0000259" key="11">
    <source>
        <dbReference type="PROSITE" id="PS51177"/>
    </source>
</evidence>
<dbReference type="EC" id="2.5.1.9" evidence="4 9"/>
<feature type="repeat" description="Lumazine-binding" evidence="10">
    <location>
        <begin position="98"/>
        <end position="194"/>
    </location>
</feature>
<dbReference type="InterPro" id="IPR001783">
    <property type="entry name" value="Lumazine-bd"/>
</dbReference>
<keyword evidence="7 12" id="KW-0808">Transferase</keyword>
<comment type="pathway">
    <text evidence="3">Cofactor biosynthesis; riboflavin biosynthesis; riboflavin from 2-hydroxy-3-oxobutyl phosphate and 5-amino-6-(D-ribitylamino)uracil: step 2/2.</text>
</comment>
<dbReference type="InterPro" id="IPR017938">
    <property type="entry name" value="Riboflavin_synthase-like_b-brl"/>
</dbReference>
<dbReference type="CDD" id="cd00402">
    <property type="entry name" value="Riboflavin_synthase_like"/>
    <property type="match status" value="1"/>
</dbReference>
<evidence type="ECO:0000256" key="6">
    <source>
        <dbReference type="ARBA" id="ARBA00022619"/>
    </source>
</evidence>
<evidence type="ECO:0000256" key="5">
    <source>
        <dbReference type="ARBA" id="ARBA00013950"/>
    </source>
</evidence>
<dbReference type="AlphaFoldDB" id="A0AB39V0B7"/>
<dbReference type="FunFam" id="2.40.30.20:FF:000004">
    <property type="entry name" value="Riboflavin synthase, alpha subunit"/>
    <property type="match status" value="1"/>
</dbReference>
<feature type="domain" description="Lumazine-binding" evidence="11">
    <location>
        <begin position="98"/>
        <end position="194"/>
    </location>
</feature>
<dbReference type="PROSITE" id="PS51177">
    <property type="entry name" value="LUMAZINE_BIND"/>
    <property type="match status" value="2"/>
</dbReference>
<evidence type="ECO:0000256" key="4">
    <source>
        <dbReference type="ARBA" id="ARBA00012827"/>
    </source>
</evidence>
<dbReference type="RefSeq" id="WP_369602891.1">
    <property type="nucleotide sequence ID" value="NZ_CP154858.1"/>
</dbReference>
<evidence type="ECO:0000256" key="9">
    <source>
        <dbReference type="NCBIfam" id="TIGR00187"/>
    </source>
</evidence>
<dbReference type="PIRSF" id="PIRSF000498">
    <property type="entry name" value="Riboflavin_syn_A"/>
    <property type="match status" value="1"/>
</dbReference>
<evidence type="ECO:0000256" key="3">
    <source>
        <dbReference type="ARBA" id="ARBA00004887"/>
    </source>
</evidence>
<dbReference type="NCBIfam" id="NF006767">
    <property type="entry name" value="PRK09289.1"/>
    <property type="match status" value="1"/>
</dbReference>
<gene>
    <name evidence="12" type="ORF">AAIA72_08075</name>
</gene>
<dbReference type="NCBIfam" id="TIGR00187">
    <property type="entry name" value="ribE"/>
    <property type="match status" value="1"/>
</dbReference>